<organism evidence="1 2">
    <name type="scientific">Acinetobacter stercoris</name>
    <dbReference type="NCBI Taxonomy" id="2126983"/>
    <lineage>
        <taxon>Bacteria</taxon>
        <taxon>Pseudomonadati</taxon>
        <taxon>Pseudomonadota</taxon>
        <taxon>Gammaproteobacteria</taxon>
        <taxon>Moraxellales</taxon>
        <taxon>Moraxellaceae</taxon>
        <taxon>Acinetobacter</taxon>
    </lineage>
</organism>
<protein>
    <submittedName>
        <fullName evidence="1">Uncharacterized protein</fullName>
    </submittedName>
</protein>
<dbReference type="AlphaFoldDB" id="A0A2U3N095"/>
<dbReference type="InParanoid" id="A0A2U3N095"/>
<name>A0A2U3N095_9GAMM</name>
<dbReference type="Proteomes" id="UP000245974">
    <property type="component" value="Unassembled WGS sequence"/>
</dbReference>
<evidence type="ECO:0000313" key="2">
    <source>
        <dbReference type="Proteomes" id="UP000245974"/>
    </source>
</evidence>
<reference evidence="2" key="1">
    <citation type="submission" date="2018-03" db="EMBL/GenBank/DDBJ databases">
        <authorList>
            <person name="Blom J."/>
        </authorList>
    </citation>
    <scope>NUCLEOTIDE SEQUENCE [LARGE SCALE GENOMIC DNA]</scope>
    <source>
        <strain evidence="2">KPC-SM-21</strain>
    </source>
</reference>
<keyword evidence="2" id="KW-1185">Reference proteome</keyword>
<proteinExistence type="predicted"/>
<gene>
    <name evidence="1" type="ORF">KPC_2269</name>
</gene>
<accession>A0A2U3N095</accession>
<evidence type="ECO:0000313" key="1">
    <source>
        <dbReference type="EMBL" id="SPL71091.1"/>
    </source>
</evidence>
<sequence>MMTILNYTVILKKTVLASFIGLTLGQSCFALEALSDENLSDTTGEGIAILPQNTYMVFRGTEKGNESTNAIFADRTNDIGYIHFTPVGPLSSTALNRPDGHSVGKADLFIYGLALSKSDNNTQTRIANNAADAQITSWGTAENPWVFKVGTATNVPNFNPGSTCGGASDANCKVPFLALEAPLYEDIYKRDPNTGQLLTPGTPNAAGADAYKLKLAAWADAFVLDQSKSPTDSKLYQLGETAGTSDAARANRLRLQMIWNNFSINGSRLQLFQTLGGVILDANGNPNSPGMSTFYNNSLGLSGLLRINSGDSRSIRSTTTNNSVLRLSTQEMSNTDPSAGLLNSPAVTKSAAPNFNGYEGLYIYNLNANIVLGSTYQPLVLSSDGRNFSLELARIPNKASIYQMIYTDYSQPLSTALSSTATYHGSTCNIYVCGSSAVAGYQGNNAPSTSTDANAKPIYSATHSSITIGSTNYDPVKNTLTAYTGADAAGISFVGPPTANLNTPVTSSNMATTNFGSAVIDGILIQHMKFTTKGL</sequence>
<dbReference type="EMBL" id="OOGT01000104">
    <property type="protein sequence ID" value="SPL71091.1"/>
    <property type="molecule type" value="Genomic_DNA"/>
</dbReference>